<proteinExistence type="inferred from homology"/>
<feature type="transmembrane region" description="Helical" evidence="4">
    <location>
        <begin position="49"/>
        <end position="68"/>
    </location>
</feature>
<keyword evidence="3" id="KW-0687">Ribonucleoprotein</keyword>
<dbReference type="FunFam" id="1.10.8.50:FF:000001">
    <property type="entry name" value="30S ribosomal protein S13"/>
    <property type="match status" value="1"/>
</dbReference>
<dbReference type="PANTHER" id="PTHR10871:SF1">
    <property type="entry name" value="SMALL RIBOSOMAL SUBUNIT PROTEIN US13M"/>
    <property type="match status" value="1"/>
</dbReference>
<keyword evidence="4" id="KW-0472">Membrane</keyword>
<protein>
    <recommendedName>
        <fullName evidence="8">Ribosomal protein S13</fullName>
    </recommendedName>
</protein>
<sequence>MARMLPLAAVVLALGATAFIAPQATPTSTALGARRSARSAPQAAKASSLTGSSVGLGLAAVSVGLALARCSLTQRRLRLAGKDIPRNKELAYALICSVYGVGKTTAFKICVDTALDPHKIVNELSEEEEIRLAEEIEKYTLENPLRRMYKANCKVLVEIKHRRGVRMAKGLPVRFQRSKTNNRNARKLNPGRF</sequence>
<dbReference type="InterPro" id="IPR001892">
    <property type="entry name" value="Ribosomal_uS13"/>
</dbReference>
<name>A0AA36IZD1_9DINO</name>
<evidence type="ECO:0000313" key="6">
    <source>
        <dbReference type="EMBL" id="CAJ1395656.1"/>
    </source>
</evidence>
<dbReference type="Gene3D" id="1.10.8.50">
    <property type="match status" value="1"/>
</dbReference>
<dbReference type="SUPFAM" id="SSF46946">
    <property type="entry name" value="S13-like H2TH domain"/>
    <property type="match status" value="1"/>
</dbReference>
<dbReference type="Gene3D" id="4.10.910.10">
    <property type="entry name" value="30s ribosomal protein s13, domain 2"/>
    <property type="match status" value="1"/>
</dbReference>
<dbReference type="InterPro" id="IPR010979">
    <property type="entry name" value="Ribosomal_uS13-like_H2TH"/>
</dbReference>
<evidence type="ECO:0000256" key="3">
    <source>
        <dbReference type="ARBA" id="ARBA00023274"/>
    </source>
</evidence>
<keyword evidence="7" id="KW-1185">Reference proteome</keyword>
<evidence type="ECO:0000256" key="4">
    <source>
        <dbReference type="SAM" id="Phobius"/>
    </source>
</evidence>
<dbReference type="GO" id="GO:0006412">
    <property type="term" value="P:translation"/>
    <property type="evidence" value="ECO:0007669"/>
    <property type="project" value="InterPro"/>
</dbReference>
<dbReference type="PROSITE" id="PS50159">
    <property type="entry name" value="RIBOSOMAL_S13_2"/>
    <property type="match status" value="1"/>
</dbReference>
<gene>
    <name evidence="6" type="ORF">EVOR1521_LOCUS20039</name>
</gene>
<evidence type="ECO:0000256" key="1">
    <source>
        <dbReference type="ARBA" id="ARBA00008080"/>
    </source>
</evidence>
<organism evidence="6 7">
    <name type="scientific">Effrenium voratum</name>
    <dbReference type="NCBI Taxonomy" id="2562239"/>
    <lineage>
        <taxon>Eukaryota</taxon>
        <taxon>Sar</taxon>
        <taxon>Alveolata</taxon>
        <taxon>Dinophyceae</taxon>
        <taxon>Suessiales</taxon>
        <taxon>Symbiodiniaceae</taxon>
        <taxon>Effrenium</taxon>
    </lineage>
</organism>
<accession>A0AA36IZD1</accession>
<dbReference type="PANTHER" id="PTHR10871">
    <property type="entry name" value="30S RIBOSOMAL PROTEIN S13/40S RIBOSOMAL PROTEIN S18"/>
    <property type="match status" value="1"/>
</dbReference>
<dbReference type="GO" id="GO:0003723">
    <property type="term" value="F:RNA binding"/>
    <property type="evidence" value="ECO:0007669"/>
    <property type="project" value="InterPro"/>
</dbReference>
<keyword evidence="5" id="KW-0732">Signal</keyword>
<evidence type="ECO:0000256" key="5">
    <source>
        <dbReference type="SAM" id="SignalP"/>
    </source>
</evidence>
<dbReference type="GO" id="GO:0005829">
    <property type="term" value="C:cytosol"/>
    <property type="evidence" value="ECO:0007669"/>
    <property type="project" value="TreeGrafter"/>
</dbReference>
<dbReference type="GO" id="GO:0015935">
    <property type="term" value="C:small ribosomal subunit"/>
    <property type="evidence" value="ECO:0007669"/>
    <property type="project" value="TreeGrafter"/>
</dbReference>
<comment type="caution">
    <text evidence="6">The sequence shown here is derived from an EMBL/GenBank/DDBJ whole genome shotgun (WGS) entry which is preliminary data.</text>
</comment>
<dbReference type="GO" id="GO:0003735">
    <property type="term" value="F:structural constituent of ribosome"/>
    <property type="evidence" value="ECO:0007669"/>
    <property type="project" value="InterPro"/>
</dbReference>
<dbReference type="Pfam" id="PF00416">
    <property type="entry name" value="Ribosomal_S13"/>
    <property type="match status" value="1"/>
</dbReference>
<dbReference type="InterPro" id="IPR027437">
    <property type="entry name" value="Rbsml_uS13_C"/>
</dbReference>
<evidence type="ECO:0008006" key="8">
    <source>
        <dbReference type="Google" id="ProtNLM"/>
    </source>
</evidence>
<feature type="signal peptide" evidence="5">
    <location>
        <begin position="1"/>
        <end position="18"/>
    </location>
</feature>
<dbReference type="Proteomes" id="UP001178507">
    <property type="component" value="Unassembled WGS sequence"/>
</dbReference>
<keyword evidence="4" id="KW-0812">Transmembrane</keyword>
<keyword evidence="2" id="KW-0689">Ribosomal protein</keyword>
<comment type="similarity">
    <text evidence="1">Belongs to the universal ribosomal protein uS13 family.</text>
</comment>
<evidence type="ECO:0000256" key="2">
    <source>
        <dbReference type="ARBA" id="ARBA00022980"/>
    </source>
</evidence>
<evidence type="ECO:0000313" key="7">
    <source>
        <dbReference type="Proteomes" id="UP001178507"/>
    </source>
</evidence>
<reference evidence="6" key="1">
    <citation type="submission" date="2023-08" db="EMBL/GenBank/DDBJ databases">
        <authorList>
            <person name="Chen Y."/>
            <person name="Shah S."/>
            <person name="Dougan E. K."/>
            <person name="Thang M."/>
            <person name="Chan C."/>
        </authorList>
    </citation>
    <scope>NUCLEOTIDE SEQUENCE</scope>
</reference>
<dbReference type="EMBL" id="CAUJNA010003205">
    <property type="protein sequence ID" value="CAJ1395656.1"/>
    <property type="molecule type" value="Genomic_DNA"/>
</dbReference>
<feature type="chain" id="PRO_5041288284" description="Ribosomal protein S13" evidence="5">
    <location>
        <begin position="19"/>
        <end position="193"/>
    </location>
</feature>
<keyword evidence="4" id="KW-1133">Transmembrane helix</keyword>
<dbReference type="AlphaFoldDB" id="A0AA36IZD1"/>